<keyword evidence="3" id="KW-1185">Reference proteome</keyword>
<dbReference type="AlphaFoldDB" id="E4SAL4"/>
<organism evidence="2 3">
    <name type="scientific">Caldicellulosiruptor acetigenus (strain ATCC 700853 / DSM 12137 / I77R1B)</name>
    <name type="common">Caldicellulosiruptor kristjanssonii</name>
    <dbReference type="NCBI Taxonomy" id="632335"/>
    <lineage>
        <taxon>Bacteria</taxon>
        <taxon>Bacillati</taxon>
        <taxon>Bacillota</taxon>
        <taxon>Bacillota incertae sedis</taxon>
        <taxon>Caldicellulosiruptorales</taxon>
        <taxon>Caldicellulosiruptoraceae</taxon>
        <taxon>Caldicellulosiruptor</taxon>
    </lineage>
</organism>
<reference evidence="2 3" key="2">
    <citation type="journal article" date="2011" name="J. Bacteriol.">
        <title>Complete genome sequences for the anaerobic, extremely thermophilic plant biomass-degrading bacteria Caldicellulosiruptor hydrothermalis, Caldicellulosiruptor kristjanssonii, Caldicellulosiruptor kronotskyensis, Caldicellulosiruptor owensenis, and Caldicellulosiruptor lactoaceticus.</title>
        <authorList>
            <person name="Blumer-Schuette S.E."/>
            <person name="Ozdemir I."/>
            <person name="Mistry D."/>
            <person name="Lucas S."/>
            <person name="Lapidus A."/>
            <person name="Cheng J.F."/>
            <person name="Goodwin L.A."/>
            <person name="Pitluck S."/>
            <person name="Land M.L."/>
            <person name="Hauser L.J."/>
            <person name="Woyke T."/>
            <person name="Mikhailova N."/>
            <person name="Pati A."/>
            <person name="Kyrpides N.C."/>
            <person name="Ivanova N."/>
            <person name="Detter J.C."/>
            <person name="Walston-Davenport K."/>
            <person name="Han S."/>
            <person name="Adams M.W."/>
            <person name="Kelly R.M."/>
        </authorList>
    </citation>
    <scope>NUCLEOTIDE SEQUENCE [LARGE SCALE GENOMIC DNA]</scope>
    <source>
        <strain evidence="3">ATCC 700853 / DSM 12137 / I77R1B</strain>
    </source>
</reference>
<dbReference type="InterPro" id="IPR041049">
    <property type="entry name" value="DUF5615"/>
</dbReference>
<sequence>MRFLLDENITPKVGQKLKEFGHDVKDLITSKQFGMKDEEVFMLACKEQRAIITINGRHYIMLIPQRKADIKHYGLIWVRCQITIRDSDKLGEKINELCNVYCSLDDTIFKIKKTNSGDFVYEEYPYAKAVYNQ</sequence>
<accession>E4SAL4</accession>
<dbReference type="EMBL" id="CP002326">
    <property type="protein sequence ID" value="ADQ40223.1"/>
    <property type="molecule type" value="Genomic_DNA"/>
</dbReference>
<dbReference type="Proteomes" id="UP000009256">
    <property type="component" value="Chromosome"/>
</dbReference>
<dbReference type="OrthoDB" id="3216372at2"/>
<feature type="domain" description="DUF5615" evidence="1">
    <location>
        <begin position="1"/>
        <end position="99"/>
    </location>
</feature>
<dbReference type="KEGG" id="cki:Calkr_0689"/>
<dbReference type="HOGENOM" id="CLU_1902817_0_0_9"/>
<protein>
    <recommendedName>
        <fullName evidence="1">DUF5615 domain-containing protein</fullName>
    </recommendedName>
</protein>
<evidence type="ECO:0000259" key="1">
    <source>
        <dbReference type="Pfam" id="PF18480"/>
    </source>
</evidence>
<name>E4SAL4_CALA7</name>
<dbReference type="RefSeq" id="WP_013432052.1">
    <property type="nucleotide sequence ID" value="NC_014721.1"/>
</dbReference>
<evidence type="ECO:0000313" key="2">
    <source>
        <dbReference type="EMBL" id="ADQ40223.1"/>
    </source>
</evidence>
<dbReference type="STRING" id="632335.Calkr_0689"/>
<gene>
    <name evidence="2" type="ordered locus">Calkr_0689</name>
</gene>
<proteinExistence type="predicted"/>
<reference key="1">
    <citation type="submission" date="2010-11" db="EMBL/GenBank/DDBJ databases">
        <title>Complete sequence of chromosome of Caldicellulosiruptor kristjanssonii 177R1B.</title>
        <authorList>
            <consortium name="US DOE Joint Genome Institute"/>
            <person name="Lucas S."/>
            <person name="Copeland A."/>
            <person name="Lapidus A."/>
            <person name="Cheng J.-F."/>
            <person name="Bruce D."/>
            <person name="Goodwin L."/>
            <person name="Pitluck S."/>
            <person name="Davenport K."/>
            <person name="Detter J.C."/>
            <person name="Han C."/>
            <person name="Tapia R."/>
            <person name="Land M."/>
            <person name="Hauser L."/>
            <person name="Jeffries C."/>
            <person name="Kyrpides N."/>
            <person name="Ivanova N."/>
            <person name="Mikhailova N."/>
            <person name="Blumer-Schuette S.E."/>
            <person name="Kelly R.M."/>
            <person name="Woyke T."/>
        </authorList>
    </citation>
    <scope>NUCLEOTIDE SEQUENCE</scope>
    <source>
        <strain>177R1B</strain>
    </source>
</reference>
<dbReference type="Pfam" id="PF18480">
    <property type="entry name" value="DUF5615"/>
    <property type="match status" value="1"/>
</dbReference>
<evidence type="ECO:0000313" key="3">
    <source>
        <dbReference type="Proteomes" id="UP000009256"/>
    </source>
</evidence>